<comment type="caution">
    <text evidence="2">The sequence shown here is derived from an EMBL/GenBank/DDBJ whole genome shotgun (WGS) entry which is preliminary data.</text>
</comment>
<dbReference type="Proteomes" id="UP000541444">
    <property type="component" value="Unassembled WGS sequence"/>
</dbReference>
<dbReference type="GO" id="GO:0004523">
    <property type="term" value="F:RNA-DNA hybrid ribonuclease activity"/>
    <property type="evidence" value="ECO:0007669"/>
    <property type="project" value="InterPro"/>
</dbReference>
<reference evidence="2 3" key="1">
    <citation type="journal article" date="2020" name="IScience">
        <title>Genome Sequencing of the Endangered Kingdonia uniflora (Circaeasteraceae, Ranunculales) Reveals Potential Mechanisms of Evolutionary Specialization.</title>
        <authorList>
            <person name="Sun Y."/>
            <person name="Deng T."/>
            <person name="Zhang A."/>
            <person name="Moore M.J."/>
            <person name="Landis J.B."/>
            <person name="Lin N."/>
            <person name="Zhang H."/>
            <person name="Zhang X."/>
            <person name="Huang J."/>
            <person name="Zhang X."/>
            <person name="Sun H."/>
            <person name="Wang H."/>
        </authorList>
    </citation>
    <scope>NUCLEOTIDE SEQUENCE [LARGE SCALE GENOMIC DNA]</scope>
    <source>
        <strain evidence="2">TB1705</strain>
        <tissue evidence="2">Leaf</tissue>
    </source>
</reference>
<accession>A0A7J7LWN5</accession>
<dbReference type="Gene3D" id="3.30.420.10">
    <property type="entry name" value="Ribonuclease H-like superfamily/Ribonuclease H"/>
    <property type="match status" value="1"/>
</dbReference>
<proteinExistence type="predicted"/>
<dbReference type="InterPro" id="IPR002156">
    <property type="entry name" value="RNaseH_domain"/>
</dbReference>
<keyword evidence="3" id="KW-1185">Reference proteome</keyword>
<evidence type="ECO:0000259" key="1">
    <source>
        <dbReference type="Pfam" id="PF13456"/>
    </source>
</evidence>
<gene>
    <name evidence="2" type="ORF">GIB67_036691</name>
</gene>
<dbReference type="InterPro" id="IPR044730">
    <property type="entry name" value="RNase_H-like_dom_plant"/>
</dbReference>
<organism evidence="2 3">
    <name type="scientific">Kingdonia uniflora</name>
    <dbReference type="NCBI Taxonomy" id="39325"/>
    <lineage>
        <taxon>Eukaryota</taxon>
        <taxon>Viridiplantae</taxon>
        <taxon>Streptophyta</taxon>
        <taxon>Embryophyta</taxon>
        <taxon>Tracheophyta</taxon>
        <taxon>Spermatophyta</taxon>
        <taxon>Magnoliopsida</taxon>
        <taxon>Ranunculales</taxon>
        <taxon>Circaeasteraceae</taxon>
        <taxon>Kingdonia</taxon>
    </lineage>
</organism>
<dbReference type="CDD" id="cd06222">
    <property type="entry name" value="RNase_H_like"/>
    <property type="match status" value="1"/>
</dbReference>
<dbReference type="OrthoDB" id="1906820at2759"/>
<evidence type="ECO:0000313" key="2">
    <source>
        <dbReference type="EMBL" id="KAF6146972.1"/>
    </source>
</evidence>
<dbReference type="InterPro" id="IPR012337">
    <property type="entry name" value="RNaseH-like_sf"/>
</dbReference>
<dbReference type="PANTHER" id="PTHR47074:SF75">
    <property type="entry name" value="RNASE H TYPE-1 DOMAIN-CONTAINING PROTEIN"/>
    <property type="match status" value="1"/>
</dbReference>
<protein>
    <recommendedName>
        <fullName evidence="1">RNase H type-1 domain-containing protein</fullName>
    </recommendedName>
</protein>
<name>A0A7J7LWN5_9MAGN</name>
<dbReference type="InterPro" id="IPR052929">
    <property type="entry name" value="RNase_H-like_EbsB-rel"/>
</dbReference>
<dbReference type="InterPro" id="IPR036397">
    <property type="entry name" value="RNaseH_sf"/>
</dbReference>
<evidence type="ECO:0000313" key="3">
    <source>
        <dbReference type="Proteomes" id="UP000541444"/>
    </source>
</evidence>
<dbReference type="SUPFAM" id="SSF53098">
    <property type="entry name" value="Ribonuclease H-like"/>
    <property type="match status" value="1"/>
</dbReference>
<dbReference type="PANTHER" id="PTHR47074">
    <property type="entry name" value="BNAC02G40300D PROTEIN"/>
    <property type="match status" value="1"/>
</dbReference>
<dbReference type="Pfam" id="PF13456">
    <property type="entry name" value="RVT_3"/>
    <property type="match status" value="1"/>
</dbReference>
<dbReference type="GO" id="GO:0003676">
    <property type="term" value="F:nucleic acid binding"/>
    <property type="evidence" value="ECO:0007669"/>
    <property type="project" value="InterPro"/>
</dbReference>
<dbReference type="AlphaFoldDB" id="A0A7J7LWN5"/>
<dbReference type="EMBL" id="JACGCM010001948">
    <property type="protein sequence ID" value="KAF6146972.1"/>
    <property type="molecule type" value="Genomic_DNA"/>
</dbReference>
<sequence length="131" mass="14343">MANNCLELQIVTALGVPTKARPLPRIQSCTWALPWFQEVKNNCGAAMAGFPGKAGIGAVARNHKGEVLGVLTKGIGIKNLFFSECEAIIGTLYWAPQNHWKNIWIKFDSQTAITDFTRSKSPGLKEQDGIE</sequence>
<feature type="domain" description="RNase H type-1" evidence="1">
    <location>
        <begin position="51"/>
        <end position="120"/>
    </location>
</feature>